<dbReference type="AlphaFoldDB" id="A0A195D1X2"/>
<dbReference type="EMBL" id="KQ977012">
    <property type="protein sequence ID" value="KYN06399.1"/>
    <property type="molecule type" value="Genomic_DNA"/>
</dbReference>
<feature type="compositionally biased region" description="Basic and acidic residues" evidence="1">
    <location>
        <begin position="52"/>
        <end position="61"/>
    </location>
</feature>
<gene>
    <name evidence="2" type="ORF">ALC62_02737</name>
</gene>
<proteinExistence type="predicted"/>
<feature type="compositionally biased region" description="Polar residues" evidence="1">
    <location>
        <begin position="12"/>
        <end position="26"/>
    </location>
</feature>
<sequence>MLLEVSAPPKSPNTSALGTRMQNPDASSPRLILRRTCRRLALGDGGGGGVGRRGEKRSGERKTRRREANGANDDVTADVIT</sequence>
<feature type="region of interest" description="Disordered" evidence="1">
    <location>
        <begin position="42"/>
        <end position="81"/>
    </location>
</feature>
<accession>A0A195D1X2</accession>
<evidence type="ECO:0000313" key="2">
    <source>
        <dbReference type="EMBL" id="KYN06399.1"/>
    </source>
</evidence>
<evidence type="ECO:0000256" key="1">
    <source>
        <dbReference type="SAM" id="MobiDB-lite"/>
    </source>
</evidence>
<evidence type="ECO:0000313" key="3">
    <source>
        <dbReference type="Proteomes" id="UP000078542"/>
    </source>
</evidence>
<reference evidence="2 3" key="1">
    <citation type="submission" date="2016-03" db="EMBL/GenBank/DDBJ databases">
        <title>Cyphomyrmex costatus WGS genome.</title>
        <authorList>
            <person name="Nygaard S."/>
            <person name="Hu H."/>
            <person name="Boomsma J."/>
            <person name="Zhang G."/>
        </authorList>
    </citation>
    <scope>NUCLEOTIDE SEQUENCE [LARGE SCALE GENOMIC DNA]</scope>
    <source>
        <strain evidence="2">MS0001</strain>
        <tissue evidence="2">Whole body</tissue>
    </source>
</reference>
<dbReference type="Proteomes" id="UP000078542">
    <property type="component" value="Unassembled WGS sequence"/>
</dbReference>
<organism evidence="2 3">
    <name type="scientific">Cyphomyrmex costatus</name>
    <dbReference type="NCBI Taxonomy" id="456900"/>
    <lineage>
        <taxon>Eukaryota</taxon>
        <taxon>Metazoa</taxon>
        <taxon>Ecdysozoa</taxon>
        <taxon>Arthropoda</taxon>
        <taxon>Hexapoda</taxon>
        <taxon>Insecta</taxon>
        <taxon>Pterygota</taxon>
        <taxon>Neoptera</taxon>
        <taxon>Endopterygota</taxon>
        <taxon>Hymenoptera</taxon>
        <taxon>Apocrita</taxon>
        <taxon>Aculeata</taxon>
        <taxon>Formicoidea</taxon>
        <taxon>Formicidae</taxon>
        <taxon>Myrmicinae</taxon>
        <taxon>Cyphomyrmex</taxon>
    </lineage>
</organism>
<feature type="region of interest" description="Disordered" evidence="1">
    <location>
        <begin position="1"/>
        <end position="28"/>
    </location>
</feature>
<keyword evidence="3" id="KW-1185">Reference proteome</keyword>
<protein>
    <submittedName>
        <fullName evidence="2">Uncharacterized protein</fullName>
    </submittedName>
</protein>
<name>A0A195D1X2_9HYME</name>